<protein>
    <submittedName>
        <fullName evidence="1">Uncharacterized protein</fullName>
    </submittedName>
</protein>
<name>A0A1X7RTH8_ZYMT9</name>
<dbReference type="Proteomes" id="UP000215127">
    <property type="component" value="Chromosome 5"/>
</dbReference>
<reference evidence="1 2" key="1">
    <citation type="submission" date="2016-06" db="EMBL/GenBank/DDBJ databases">
        <authorList>
            <person name="Kjaerup R.B."/>
            <person name="Dalgaard T.S."/>
            <person name="Juul-Madsen H.R."/>
        </authorList>
    </citation>
    <scope>NUCLEOTIDE SEQUENCE [LARGE SCALE GENOMIC DNA]</scope>
</reference>
<gene>
    <name evidence="1" type="ORF">ZT3D7_G5852</name>
</gene>
<dbReference type="AlphaFoldDB" id="A0A1X7RTH8"/>
<dbReference type="EMBL" id="LT853696">
    <property type="protein sequence ID" value="SMQ50699.1"/>
    <property type="molecule type" value="Genomic_DNA"/>
</dbReference>
<organism evidence="1 2">
    <name type="scientific">Zymoseptoria tritici (strain ST99CH_3D7)</name>
    <dbReference type="NCBI Taxonomy" id="1276538"/>
    <lineage>
        <taxon>Eukaryota</taxon>
        <taxon>Fungi</taxon>
        <taxon>Dikarya</taxon>
        <taxon>Ascomycota</taxon>
        <taxon>Pezizomycotina</taxon>
        <taxon>Dothideomycetes</taxon>
        <taxon>Dothideomycetidae</taxon>
        <taxon>Mycosphaerellales</taxon>
        <taxon>Mycosphaerellaceae</taxon>
        <taxon>Zymoseptoria</taxon>
    </lineage>
</organism>
<proteinExistence type="predicted"/>
<accession>A0A1X7RTH8</accession>
<sequence>MMDDQMEETRFVVDNDMRMEPTPLSLDWAQFVWLALGLGADPYFGFQDTLRNTEGRPIATLTSSRGEGVCTVKLLPGWYEYSLRNALASVSIMMSDTLELSFSKDQESVDLCSVRRIRSTGFYGAPPAHPSDLILPRNVRLTLKSMEGIVDKEIFAGTSIAKTKNPLATAATWATYTKRCKATGESITVTQELLEMRERSCLFVLQLGDSGSRDRLASFGFEPDVLDCVGFCLVARARASEYAQITRRTQEGIGLWSAIEERRRRGKFLRAVNKGTTQEQQLLRSTVLSIPQSKLPASAAIIGHQRPTAGAVDGLEAQLARLYKEKVRDRFEAEISTAPNGKPVLDPGSDNLESADLAAHSLLVLSDWHTQARVEWPVDRSIVAKAEYFLASLDDMDSHPSKFRVHDTLQKDFHELLSHVSRGLFSAPLSPVHDILRYRSRDKVYLL</sequence>
<keyword evidence="2" id="KW-1185">Reference proteome</keyword>
<evidence type="ECO:0000313" key="2">
    <source>
        <dbReference type="Proteomes" id="UP000215127"/>
    </source>
</evidence>
<evidence type="ECO:0000313" key="1">
    <source>
        <dbReference type="EMBL" id="SMQ50699.1"/>
    </source>
</evidence>